<gene>
    <name evidence="6" type="ORF">LNL84_08375</name>
</gene>
<dbReference type="PANTHER" id="PTHR45138:SF9">
    <property type="entry name" value="DIGUANYLATE CYCLASE DGCM-RELATED"/>
    <property type="match status" value="1"/>
</dbReference>
<dbReference type="Pfam" id="PF00990">
    <property type="entry name" value="GGDEF"/>
    <property type="match status" value="1"/>
</dbReference>
<evidence type="ECO:0000313" key="6">
    <source>
        <dbReference type="EMBL" id="MCJ2376851.1"/>
    </source>
</evidence>
<feature type="domain" description="GGDEF" evidence="5">
    <location>
        <begin position="323"/>
        <end position="455"/>
    </location>
</feature>
<dbReference type="Proteomes" id="UP001139488">
    <property type="component" value="Unassembled WGS sequence"/>
</dbReference>
<feature type="transmembrane region" description="Helical" evidence="4">
    <location>
        <begin position="20"/>
        <end position="43"/>
    </location>
</feature>
<dbReference type="InterPro" id="IPR000160">
    <property type="entry name" value="GGDEF_dom"/>
</dbReference>
<dbReference type="SUPFAM" id="SSF55073">
    <property type="entry name" value="Nucleotide cyclase"/>
    <property type="match status" value="1"/>
</dbReference>
<comment type="catalytic activity">
    <reaction evidence="3">
        <text>2 GTP = 3',3'-c-di-GMP + 2 diphosphate</text>
        <dbReference type="Rhea" id="RHEA:24898"/>
        <dbReference type="ChEBI" id="CHEBI:33019"/>
        <dbReference type="ChEBI" id="CHEBI:37565"/>
        <dbReference type="ChEBI" id="CHEBI:58805"/>
        <dbReference type="EC" id="2.7.7.65"/>
    </reaction>
</comment>
<dbReference type="InterPro" id="IPR029787">
    <property type="entry name" value="Nucleotide_cyclase"/>
</dbReference>
<dbReference type="GO" id="GO:0043709">
    <property type="term" value="P:cell adhesion involved in single-species biofilm formation"/>
    <property type="evidence" value="ECO:0007669"/>
    <property type="project" value="TreeGrafter"/>
</dbReference>
<dbReference type="RefSeq" id="WP_244356772.1">
    <property type="nucleotide sequence ID" value="NZ_JAJNNZ010000005.1"/>
</dbReference>
<organism evidence="6 7">
    <name type="scientific">Vibrio gelatinilyticus</name>
    <dbReference type="NCBI Taxonomy" id="2893468"/>
    <lineage>
        <taxon>Bacteria</taxon>
        <taxon>Pseudomonadati</taxon>
        <taxon>Pseudomonadota</taxon>
        <taxon>Gammaproteobacteria</taxon>
        <taxon>Vibrionales</taxon>
        <taxon>Vibrionaceae</taxon>
        <taxon>Vibrio</taxon>
    </lineage>
</organism>
<comment type="cofactor">
    <cofactor evidence="1">
        <name>Mg(2+)</name>
        <dbReference type="ChEBI" id="CHEBI:18420"/>
    </cofactor>
</comment>
<accession>A0A9X1WB47</accession>
<dbReference type="NCBIfam" id="TIGR00254">
    <property type="entry name" value="GGDEF"/>
    <property type="match status" value="1"/>
</dbReference>
<dbReference type="Pfam" id="PF05228">
    <property type="entry name" value="CHASE4"/>
    <property type="match status" value="1"/>
</dbReference>
<dbReference type="EMBL" id="JAJNNZ010000005">
    <property type="protein sequence ID" value="MCJ2376851.1"/>
    <property type="molecule type" value="Genomic_DNA"/>
</dbReference>
<evidence type="ECO:0000259" key="5">
    <source>
        <dbReference type="PROSITE" id="PS50887"/>
    </source>
</evidence>
<dbReference type="InterPro" id="IPR007892">
    <property type="entry name" value="CHASE4"/>
</dbReference>
<keyword evidence="6" id="KW-0808">Transferase</keyword>
<reference evidence="6" key="1">
    <citation type="submission" date="2021-11" db="EMBL/GenBank/DDBJ databases">
        <title>Vibrio ZSDE26 sp. nov. and Vibrio ZSDZ34 sp. nov., isolated from coastal seawater in Qingdao.</title>
        <authorList>
            <person name="Zhang P."/>
        </authorList>
    </citation>
    <scope>NUCLEOTIDE SEQUENCE</scope>
    <source>
        <strain evidence="6">ZSDZ34</strain>
    </source>
</reference>
<dbReference type="InterPro" id="IPR050469">
    <property type="entry name" value="Diguanylate_Cyclase"/>
</dbReference>
<dbReference type="SMART" id="SM00267">
    <property type="entry name" value="GGDEF"/>
    <property type="match status" value="1"/>
</dbReference>
<comment type="caution">
    <text evidence="6">The sequence shown here is derived from an EMBL/GenBank/DDBJ whole genome shotgun (WGS) entry which is preliminary data.</text>
</comment>
<dbReference type="GO" id="GO:0052621">
    <property type="term" value="F:diguanylate cyclase activity"/>
    <property type="evidence" value="ECO:0007669"/>
    <property type="project" value="UniProtKB-EC"/>
</dbReference>
<dbReference type="PROSITE" id="PS50887">
    <property type="entry name" value="GGDEF"/>
    <property type="match status" value="1"/>
</dbReference>
<proteinExistence type="predicted"/>
<dbReference type="CDD" id="cd01949">
    <property type="entry name" value="GGDEF"/>
    <property type="match status" value="1"/>
</dbReference>
<keyword evidence="4" id="KW-0472">Membrane</keyword>
<dbReference type="GO" id="GO:0005886">
    <property type="term" value="C:plasma membrane"/>
    <property type="evidence" value="ECO:0007669"/>
    <property type="project" value="TreeGrafter"/>
</dbReference>
<keyword evidence="7" id="KW-1185">Reference proteome</keyword>
<evidence type="ECO:0000256" key="3">
    <source>
        <dbReference type="ARBA" id="ARBA00034247"/>
    </source>
</evidence>
<sequence length="463" mass="52629">MFRPRTESQLTKTFVSTKSVITLVSLLFLLTAIAVQGCLYYFLTSLDKQAAIELTQRVSLANRIESDHKQQLLSEYSYWDDSYENLVLFQSEEWADFNIKGYVIANHEFDFVIAIKQSDNLVYLETSDKAKDVVYDEDVKSELSFLIDESDRLDTQTQTTTGYVRIKDSVYFVVGGPFIDESSISARAGTYLLFGRRWDDAYLANISSRYQIPDLKIGDSLKGGAFGEPMRSPSGQHLGVLTWTAPRPSQEVLPSIVVLTTIFFFVAIAITRLVLKKDMADRNLYEHQLYLEATYDSLTNIYNRRHFFEEGRQLLHSHQQRHRFVSVIVFDIDHFKQINDSHGHRIGDSALRHFVNITSMGIRESDILGRIGGEEFAILLPDTSCQAAFEIAERIRLLLVKQPLLVNQATVSFTVSGGVAAMDSHDYFESLIEHADQALYRAKAHGRNQIQSYPLLKDEASAV</sequence>
<evidence type="ECO:0000256" key="2">
    <source>
        <dbReference type="ARBA" id="ARBA00012528"/>
    </source>
</evidence>
<dbReference type="EC" id="2.7.7.65" evidence="2"/>
<feature type="transmembrane region" description="Helical" evidence="4">
    <location>
        <begin position="252"/>
        <end position="275"/>
    </location>
</feature>
<keyword evidence="4" id="KW-1133">Transmembrane helix</keyword>
<evidence type="ECO:0000313" key="7">
    <source>
        <dbReference type="Proteomes" id="UP001139488"/>
    </source>
</evidence>
<keyword evidence="6" id="KW-0548">Nucleotidyltransferase</keyword>
<evidence type="ECO:0000256" key="1">
    <source>
        <dbReference type="ARBA" id="ARBA00001946"/>
    </source>
</evidence>
<dbReference type="FunFam" id="3.30.70.270:FF:000001">
    <property type="entry name" value="Diguanylate cyclase domain protein"/>
    <property type="match status" value="1"/>
</dbReference>
<dbReference type="PANTHER" id="PTHR45138">
    <property type="entry name" value="REGULATORY COMPONENTS OF SENSORY TRANSDUCTION SYSTEM"/>
    <property type="match status" value="1"/>
</dbReference>
<protein>
    <recommendedName>
        <fullName evidence="2">diguanylate cyclase</fullName>
        <ecNumber evidence="2">2.7.7.65</ecNumber>
    </recommendedName>
</protein>
<keyword evidence="4" id="KW-0812">Transmembrane</keyword>
<name>A0A9X1WB47_9VIBR</name>
<dbReference type="GO" id="GO:1902201">
    <property type="term" value="P:negative regulation of bacterial-type flagellum-dependent cell motility"/>
    <property type="evidence" value="ECO:0007669"/>
    <property type="project" value="TreeGrafter"/>
</dbReference>
<dbReference type="InterPro" id="IPR043128">
    <property type="entry name" value="Rev_trsase/Diguanyl_cyclase"/>
</dbReference>
<dbReference type="Gene3D" id="3.30.70.270">
    <property type="match status" value="1"/>
</dbReference>
<evidence type="ECO:0000256" key="4">
    <source>
        <dbReference type="SAM" id="Phobius"/>
    </source>
</evidence>
<dbReference type="AlphaFoldDB" id="A0A9X1WB47"/>